<accession>A0A4U0QN26</accession>
<dbReference type="EC" id="2.4.1.255" evidence="3"/>
<dbReference type="SUPFAM" id="SSF53756">
    <property type="entry name" value="UDP-Glycosyltransferase/glycogen phosphorylase"/>
    <property type="match status" value="1"/>
</dbReference>
<evidence type="ECO:0000256" key="3">
    <source>
        <dbReference type="ARBA" id="ARBA00011970"/>
    </source>
</evidence>
<dbReference type="PROSITE" id="PS50005">
    <property type="entry name" value="TPR"/>
    <property type="match status" value="1"/>
</dbReference>
<keyword evidence="4" id="KW-0328">Glycosyltransferase</keyword>
<dbReference type="Gene3D" id="3.40.50.2000">
    <property type="entry name" value="Glycogen Phosphorylase B"/>
    <property type="match status" value="1"/>
</dbReference>
<organism evidence="10 11">
    <name type="scientific">Paracoccus hibiscisoli</name>
    <dbReference type="NCBI Taxonomy" id="2023261"/>
    <lineage>
        <taxon>Bacteria</taxon>
        <taxon>Pseudomonadati</taxon>
        <taxon>Pseudomonadota</taxon>
        <taxon>Alphaproteobacteria</taxon>
        <taxon>Rhodobacterales</taxon>
        <taxon>Paracoccaceae</taxon>
        <taxon>Paracoccus</taxon>
    </lineage>
</organism>
<dbReference type="AlphaFoldDB" id="A0A4U0QN26"/>
<dbReference type="InterPro" id="IPR029489">
    <property type="entry name" value="OGT/SEC/SPY_C"/>
</dbReference>
<sequence>MSIERQLIKARSLARSGAVGRARDALTAILNDHPANRRAQQALAQLDAEAPGNPPAADMARIAALSAEGRPAEAFALAGGLARRFAKSSPLWTVLGYLALKLEDGDVAQSCFMTALSLNERAADPMIGVGLVHHRRGRLQEAIACLELALDRQPDHAQGRRKLAALYAGIECHDVALTHFRRALVLSSDDPQLHEDCAITLMKLHRFDEATEALAPVLTRWPGRFEAPFLAGLMCAAALDLPKALSWFERADRLRPDDQVVLSMMKARSQMADWSEWPRQADLVARLGQGTPDLNPGPIISLTDDPAIQRWHAERASRHQLPAAGAPVPARAAEPGDRLRIGYFSADFHDHATMVLMAGLFEHHDRSRFEVFAYSYGREDDSPTRRRLVAAVEHFCDIRKMTDADIAARARMDGIDIAIDLKGFTLGSRLAIFSHRAAPIQMSWLGWPGTLGNAAFDYAIVDRVTVPEQFRAGFSESLIRMPDSYQVNDDARPVPAPARPRAEYGLPEDGFVFCCFNATYKISPREFDIWMRLLSQVEGSVLWLLGTTVCAEANLRAEAERRGVDAARLIFARRAPLAQHLRRQGAADLFLDTFVYNAHTTCSDALWAGLPVVTLPGRHFAARVGASLLSAVGLPELIAPDEAAYERLALELARAPDRLAAMRAGLIANRRTLALFDTARFTRNLETAFEMSIARHRAGQEPGDIDVPASAIRASDCG</sequence>
<dbReference type="Pfam" id="PF13432">
    <property type="entry name" value="TPR_16"/>
    <property type="match status" value="2"/>
</dbReference>
<proteinExistence type="inferred from homology"/>
<evidence type="ECO:0000259" key="9">
    <source>
        <dbReference type="Pfam" id="PF13844"/>
    </source>
</evidence>
<dbReference type="InterPro" id="IPR011990">
    <property type="entry name" value="TPR-like_helical_dom_sf"/>
</dbReference>
<dbReference type="RefSeq" id="WP_136857374.1">
    <property type="nucleotide sequence ID" value="NZ_SUNH01000019.1"/>
</dbReference>
<comment type="pathway">
    <text evidence="1">Protein modification; protein glycosylation.</text>
</comment>
<dbReference type="EMBL" id="SUNH01000019">
    <property type="protein sequence ID" value="TJZ82890.1"/>
    <property type="molecule type" value="Genomic_DNA"/>
</dbReference>
<dbReference type="PANTHER" id="PTHR44998:SF1">
    <property type="entry name" value="UDP-N-ACETYLGLUCOSAMINE--PEPTIDE N-ACETYLGLUCOSAMINYLTRANSFERASE 110 KDA SUBUNIT"/>
    <property type="match status" value="1"/>
</dbReference>
<name>A0A4U0QN26_9RHOB</name>
<feature type="domain" description="O-GlcNAc transferase C-terminal" evidence="9">
    <location>
        <begin position="331"/>
        <end position="491"/>
    </location>
</feature>
<protein>
    <recommendedName>
        <fullName evidence="3">protein O-GlcNAc transferase</fullName>
        <ecNumber evidence="3">2.4.1.255</ecNumber>
    </recommendedName>
</protein>
<feature type="domain" description="O-GlcNAc transferase C-terminal" evidence="9">
    <location>
        <begin position="500"/>
        <end position="685"/>
    </location>
</feature>
<dbReference type="Proteomes" id="UP000306223">
    <property type="component" value="Unassembled WGS sequence"/>
</dbReference>
<reference evidence="10 11" key="1">
    <citation type="submission" date="2019-04" db="EMBL/GenBank/DDBJ databases">
        <authorList>
            <person name="Li J."/>
        </authorList>
    </citation>
    <scope>NUCLEOTIDE SEQUENCE [LARGE SCALE GENOMIC DNA]</scope>
    <source>
        <strain evidence="10 11">CCTCC AB2016182</strain>
    </source>
</reference>
<comment type="similarity">
    <text evidence="2">Belongs to the glycosyltransferase 41 family. O-GlcNAc transferase subfamily.</text>
</comment>
<evidence type="ECO:0000256" key="6">
    <source>
        <dbReference type="ARBA" id="ARBA00022737"/>
    </source>
</evidence>
<dbReference type="Gene3D" id="1.25.40.10">
    <property type="entry name" value="Tetratricopeptide repeat domain"/>
    <property type="match status" value="1"/>
</dbReference>
<keyword evidence="7 8" id="KW-0802">TPR repeat</keyword>
<keyword evidence="6" id="KW-0677">Repeat</keyword>
<keyword evidence="5" id="KW-0808">Transferase</keyword>
<gene>
    <name evidence="10" type="ORF">FA740_13900</name>
</gene>
<dbReference type="InterPro" id="IPR019734">
    <property type="entry name" value="TPR_rpt"/>
</dbReference>
<evidence type="ECO:0000256" key="8">
    <source>
        <dbReference type="PROSITE-ProRule" id="PRU00339"/>
    </source>
</evidence>
<evidence type="ECO:0000313" key="11">
    <source>
        <dbReference type="Proteomes" id="UP000306223"/>
    </source>
</evidence>
<evidence type="ECO:0000256" key="7">
    <source>
        <dbReference type="ARBA" id="ARBA00022803"/>
    </source>
</evidence>
<feature type="repeat" description="TPR" evidence="8">
    <location>
        <begin position="123"/>
        <end position="156"/>
    </location>
</feature>
<evidence type="ECO:0000256" key="2">
    <source>
        <dbReference type="ARBA" id="ARBA00005386"/>
    </source>
</evidence>
<dbReference type="Gene3D" id="3.40.50.11380">
    <property type="match status" value="1"/>
</dbReference>
<dbReference type="Pfam" id="PF13844">
    <property type="entry name" value="Glyco_transf_41"/>
    <property type="match status" value="2"/>
</dbReference>
<dbReference type="SUPFAM" id="SSF48452">
    <property type="entry name" value="TPR-like"/>
    <property type="match status" value="1"/>
</dbReference>
<dbReference type="PANTHER" id="PTHR44998">
    <property type="match status" value="1"/>
</dbReference>
<evidence type="ECO:0000256" key="1">
    <source>
        <dbReference type="ARBA" id="ARBA00004922"/>
    </source>
</evidence>
<dbReference type="OrthoDB" id="146908at2"/>
<dbReference type="GO" id="GO:0097363">
    <property type="term" value="F:protein O-acetylglucosaminyltransferase activity"/>
    <property type="evidence" value="ECO:0007669"/>
    <property type="project" value="UniProtKB-EC"/>
</dbReference>
<evidence type="ECO:0000313" key="10">
    <source>
        <dbReference type="EMBL" id="TJZ82890.1"/>
    </source>
</evidence>
<evidence type="ECO:0000256" key="4">
    <source>
        <dbReference type="ARBA" id="ARBA00022676"/>
    </source>
</evidence>
<evidence type="ECO:0000256" key="5">
    <source>
        <dbReference type="ARBA" id="ARBA00022679"/>
    </source>
</evidence>
<keyword evidence="11" id="KW-1185">Reference proteome</keyword>
<dbReference type="SMART" id="SM00028">
    <property type="entry name" value="TPR"/>
    <property type="match status" value="3"/>
</dbReference>
<comment type="caution">
    <text evidence="10">The sequence shown here is derived from an EMBL/GenBank/DDBJ whole genome shotgun (WGS) entry which is preliminary data.</text>
</comment>